<evidence type="ECO:0000313" key="1">
    <source>
        <dbReference type="EMBL" id="KIM62464.1"/>
    </source>
</evidence>
<feature type="non-terminal residue" evidence="1">
    <location>
        <position position="1"/>
    </location>
</feature>
<dbReference type="OrthoDB" id="3046524at2759"/>
<dbReference type="HOGENOM" id="CLU_090544_1_1_1"/>
<gene>
    <name evidence="1" type="ORF">SCLCIDRAFT_119513</name>
</gene>
<dbReference type="EMBL" id="KN822042">
    <property type="protein sequence ID" value="KIM62464.1"/>
    <property type="molecule type" value="Genomic_DNA"/>
</dbReference>
<dbReference type="AlphaFoldDB" id="A0A0C3E1S9"/>
<reference evidence="1 2" key="1">
    <citation type="submission" date="2014-04" db="EMBL/GenBank/DDBJ databases">
        <authorList>
            <consortium name="DOE Joint Genome Institute"/>
            <person name="Kuo A."/>
            <person name="Kohler A."/>
            <person name="Nagy L.G."/>
            <person name="Floudas D."/>
            <person name="Copeland A."/>
            <person name="Barry K.W."/>
            <person name="Cichocki N."/>
            <person name="Veneault-Fourrey C."/>
            <person name="LaButti K."/>
            <person name="Lindquist E.A."/>
            <person name="Lipzen A."/>
            <person name="Lundell T."/>
            <person name="Morin E."/>
            <person name="Murat C."/>
            <person name="Sun H."/>
            <person name="Tunlid A."/>
            <person name="Henrissat B."/>
            <person name="Grigoriev I.V."/>
            <person name="Hibbett D.S."/>
            <person name="Martin F."/>
            <person name="Nordberg H.P."/>
            <person name="Cantor M.N."/>
            <person name="Hua S.X."/>
        </authorList>
    </citation>
    <scope>NUCLEOTIDE SEQUENCE [LARGE SCALE GENOMIC DNA]</scope>
    <source>
        <strain evidence="1 2">Foug A</strain>
    </source>
</reference>
<organism evidence="1 2">
    <name type="scientific">Scleroderma citrinum Foug A</name>
    <dbReference type="NCBI Taxonomy" id="1036808"/>
    <lineage>
        <taxon>Eukaryota</taxon>
        <taxon>Fungi</taxon>
        <taxon>Dikarya</taxon>
        <taxon>Basidiomycota</taxon>
        <taxon>Agaricomycotina</taxon>
        <taxon>Agaricomycetes</taxon>
        <taxon>Agaricomycetidae</taxon>
        <taxon>Boletales</taxon>
        <taxon>Sclerodermatineae</taxon>
        <taxon>Sclerodermataceae</taxon>
        <taxon>Scleroderma</taxon>
    </lineage>
</organism>
<dbReference type="InParanoid" id="A0A0C3E1S9"/>
<protein>
    <submittedName>
        <fullName evidence="1">Uncharacterized protein</fullName>
    </submittedName>
</protein>
<name>A0A0C3E1S9_9AGAM</name>
<keyword evidence="2" id="KW-1185">Reference proteome</keyword>
<evidence type="ECO:0000313" key="2">
    <source>
        <dbReference type="Proteomes" id="UP000053989"/>
    </source>
</evidence>
<accession>A0A0C3E1S9</accession>
<reference evidence="2" key="2">
    <citation type="submission" date="2015-01" db="EMBL/GenBank/DDBJ databases">
        <title>Evolutionary Origins and Diversification of the Mycorrhizal Mutualists.</title>
        <authorList>
            <consortium name="DOE Joint Genome Institute"/>
            <consortium name="Mycorrhizal Genomics Consortium"/>
            <person name="Kohler A."/>
            <person name="Kuo A."/>
            <person name="Nagy L.G."/>
            <person name="Floudas D."/>
            <person name="Copeland A."/>
            <person name="Barry K.W."/>
            <person name="Cichocki N."/>
            <person name="Veneault-Fourrey C."/>
            <person name="LaButti K."/>
            <person name="Lindquist E.A."/>
            <person name="Lipzen A."/>
            <person name="Lundell T."/>
            <person name="Morin E."/>
            <person name="Murat C."/>
            <person name="Riley R."/>
            <person name="Ohm R."/>
            <person name="Sun H."/>
            <person name="Tunlid A."/>
            <person name="Henrissat B."/>
            <person name="Grigoriev I.V."/>
            <person name="Hibbett D.S."/>
            <person name="Martin F."/>
        </authorList>
    </citation>
    <scope>NUCLEOTIDE SEQUENCE [LARGE SCALE GENOMIC DNA]</scope>
    <source>
        <strain evidence="2">Foug A</strain>
    </source>
</reference>
<dbReference type="Proteomes" id="UP000053989">
    <property type="component" value="Unassembled WGS sequence"/>
</dbReference>
<sequence length="201" mass="22374">VESGVTVIGEFPRSVFAGKPCERNNNVGVVVDKMTVEVRESEEGLDVLNFPRFRPIGNGLNFLRRHGESVGRETETEVLGGGGMELTFLWLGEEIVLSEALEDFADVFLMRLEVLGEIREDTIDKSLKGCRGVSQAEGHDIPLEGPIPRAEHGFPFITFCNVDQVVCMAEINLRVNLGLARGIEEVRYQREWVVVFLGQLV</sequence>
<proteinExistence type="predicted"/>